<feature type="region of interest" description="Disordered" evidence="1">
    <location>
        <begin position="144"/>
        <end position="167"/>
    </location>
</feature>
<dbReference type="Proteomes" id="UP001295684">
    <property type="component" value="Unassembled WGS sequence"/>
</dbReference>
<evidence type="ECO:0000256" key="1">
    <source>
        <dbReference type="SAM" id="MobiDB-lite"/>
    </source>
</evidence>
<accession>A0AAD1U971</accession>
<sequence length="337" mass="38847">MQSTKAIKVVLFSHFRRQNQLCKQIKRKDILSLDRDITGVRYDMIDKPDGYTSMAQRFHPDYIQSSRIHSPFSDSGRDCSSQLQFSNSRNKKNKLKLLCKSKNRKLKKQSSLFAKLPSKNSVNKTKSHTKFALTKIYGTRKKSKSKFGRFRESSLASRSRKSVDKKIHRDPYSSTRMGITSTLHETLGSIEGMKYIKTTREKLISTDERKSNRIKITKQKLKKVNQMNLKNSQRTMSRNIPNIEVRNNGNPDFKVSSMKPRAITRAKTLECQPKPQEPVLQEDLVLKRLKELFSKLESLKSCNINISRPHKLSEGPIIRTLPACENSVCTSSYSELE</sequence>
<name>A0AAD1U971_EUPCR</name>
<proteinExistence type="predicted"/>
<dbReference type="AlphaFoldDB" id="A0AAD1U971"/>
<organism evidence="2 3">
    <name type="scientific">Euplotes crassus</name>
    <dbReference type="NCBI Taxonomy" id="5936"/>
    <lineage>
        <taxon>Eukaryota</taxon>
        <taxon>Sar</taxon>
        <taxon>Alveolata</taxon>
        <taxon>Ciliophora</taxon>
        <taxon>Intramacronucleata</taxon>
        <taxon>Spirotrichea</taxon>
        <taxon>Hypotrichia</taxon>
        <taxon>Euplotida</taxon>
        <taxon>Euplotidae</taxon>
        <taxon>Moneuplotes</taxon>
    </lineage>
</organism>
<gene>
    <name evidence="2" type="ORF">ECRASSUSDP1_LOCUS5992</name>
</gene>
<dbReference type="EMBL" id="CAMPGE010005805">
    <property type="protein sequence ID" value="CAI2364647.1"/>
    <property type="molecule type" value="Genomic_DNA"/>
</dbReference>
<evidence type="ECO:0000313" key="3">
    <source>
        <dbReference type="Proteomes" id="UP001295684"/>
    </source>
</evidence>
<keyword evidence="3" id="KW-1185">Reference proteome</keyword>
<reference evidence="2" key="1">
    <citation type="submission" date="2023-07" db="EMBL/GenBank/DDBJ databases">
        <authorList>
            <consortium name="AG Swart"/>
            <person name="Singh M."/>
            <person name="Singh A."/>
            <person name="Seah K."/>
            <person name="Emmerich C."/>
        </authorList>
    </citation>
    <scope>NUCLEOTIDE SEQUENCE</scope>
    <source>
        <strain evidence="2">DP1</strain>
    </source>
</reference>
<protein>
    <submittedName>
        <fullName evidence="2">Uncharacterized protein</fullName>
    </submittedName>
</protein>
<evidence type="ECO:0000313" key="2">
    <source>
        <dbReference type="EMBL" id="CAI2364647.1"/>
    </source>
</evidence>
<comment type="caution">
    <text evidence="2">The sequence shown here is derived from an EMBL/GenBank/DDBJ whole genome shotgun (WGS) entry which is preliminary data.</text>
</comment>